<evidence type="ECO:0000313" key="7">
    <source>
        <dbReference type="Proteomes" id="UP000515203"/>
    </source>
</evidence>
<evidence type="ECO:0000256" key="2">
    <source>
        <dbReference type="ARBA" id="ARBA00009565"/>
    </source>
</evidence>
<dbReference type="Pfam" id="PF04103">
    <property type="entry name" value="CD20"/>
    <property type="match status" value="1"/>
</dbReference>
<protein>
    <submittedName>
        <fullName evidence="8">Membrane-spanning 4-domains subfamily A member 6D-like</fullName>
    </submittedName>
</protein>
<keyword evidence="7" id="KW-1185">Reference proteome</keyword>
<accession>A0A6P3FU53</accession>
<evidence type="ECO:0000313" key="8">
    <source>
        <dbReference type="RefSeq" id="XP_004646988.2"/>
    </source>
</evidence>
<name>A0A6P3FU53_OCTDE</name>
<dbReference type="InterPro" id="IPR007237">
    <property type="entry name" value="CD20-like"/>
</dbReference>
<evidence type="ECO:0000256" key="4">
    <source>
        <dbReference type="ARBA" id="ARBA00022989"/>
    </source>
</evidence>
<dbReference type="GO" id="GO:0007166">
    <property type="term" value="P:cell surface receptor signaling pathway"/>
    <property type="evidence" value="ECO:0007669"/>
    <property type="project" value="TreeGrafter"/>
</dbReference>
<proteinExistence type="inferred from homology"/>
<dbReference type="GeneID" id="101571737"/>
<dbReference type="PANTHER" id="PTHR23320:SF135">
    <property type="entry name" value="MEMBRANE-SPANNING 4-DOMAINS SUBFAMILY A MEMBER 6A"/>
    <property type="match status" value="1"/>
</dbReference>
<feature type="transmembrane region" description="Helical" evidence="6">
    <location>
        <begin position="46"/>
        <end position="68"/>
    </location>
</feature>
<dbReference type="GO" id="GO:0005802">
    <property type="term" value="C:trans-Golgi network"/>
    <property type="evidence" value="ECO:0007669"/>
    <property type="project" value="TreeGrafter"/>
</dbReference>
<dbReference type="FunCoup" id="A0A6P3FU53">
    <property type="interactions" value="152"/>
</dbReference>
<evidence type="ECO:0000256" key="3">
    <source>
        <dbReference type="ARBA" id="ARBA00022692"/>
    </source>
</evidence>
<sequence>MSQRIAEEPTAVLTDQGFYLPRTGQPQPGTPRQESLKKRLRAEVNVFGAIQILCGVMVLSLGIILAVAPASPRFTTEFSILIKSAYPFVGALCFIITGCLSIITEKKSVKPLVQGSLACGVLSTALALLGIALLSYTLAALESAFRQCELSRKLSPTTQSYFYYHPEDRDIHCFTAKASLMGTVTVMLMCTALELCLAVLTTVLWCKQAQADFPGSVLFQPQSHKNNPAIFSKAQEEPGYEELISS</sequence>
<dbReference type="RefSeq" id="XP_004646988.2">
    <property type="nucleotide sequence ID" value="XM_004646931.3"/>
</dbReference>
<keyword evidence="4 6" id="KW-1133">Transmembrane helix</keyword>
<comment type="subcellular location">
    <subcellularLocation>
        <location evidence="1">Membrane</location>
        <topology evidence="1">Multi-pass membrane protein</topology>
    </subcellularLocation>
</comment>
<evidence type="ECO:0000256" key="5">
    <source>
        <dbReference type="ARBA" id="ARBA00023136"/>
    </source>
</evidence>
<evidence type="ECO:0000256" key="1">
    <source>
        <dbReference type="ARBA" id="ARBA00004141"/>
    </source>
</evidence>
<feature type="transmembrane region" description="Helical" evidence="6">
    <location>
        <begin position="184"/>
        <end position="206"/>
    </location>
</feature>
<dbReference type="Proteomes" id="UP000515203">
    <property type="component" value="Unplaced"/>
</dbReference>
<reference evidence="8" key="1">
    <citation type="submission" date="2025-08" db="UniProtKB">
        <authorList>
            <consortium name="RefSeq"/>
        </authorList>
    </citation>
    <scope>IDENTIFICATION</scope>
</reference>
<dbReference type="OrthoDB" id="10071849at2759"/>
<keyword evidence="5 6" id="KW-0472">Membrane</keyword>
<keyword evidence="3 6" id="KW-0812">Transmembrane</keyword>
<dbReference type="GO" id="GO:0005886">
    <property type="term" value="C:plasma membrane"/>
    <property type="evidence" value="ECO:0007669"/>
    <property type="project" value="TreeGrafter"/>
</dbReference>
<comment type="similarity">
    <text evidence="2">Belongs to the MS4A family.</text>
</comment>
<organism evidence="7 8">
    <name type="scientific">Octodon degus</name>
    <name type="common">Degu</name>
    <name type="synonym">Sciurus degus</name>
    <dbReference type="NCBI Taxonomy" id="10160"/>
    <lineage>
        <taxon>Eukaryota</taxon>
        <taxon>Metazoa</taxon>
        <taxon>Chordata</taxon>
        <taxon>Craniata</taxon>
        <taxon>Vertebrata</taxon>
        <taxon>Euteleostomi</taxon>
        <taxon>Mammalia</taxon>
        <taxon>Eutheria</taxon>
        <taxon>Euarchontoglires</taxon>
        <taxon>Glires</taxon>
        <taxon>Rodentia</taxon>
        <taxon>Hystricomorpha</taxon>
        <taxon>Octodontidae</taxon>
        <taxon>Octodon</taxon>
    </lineage>
</organism>
<dbReference type="PANTHER" id="PTHR23320">
    <property type="entry name" value="MEMBRANE-SPANNING 4-DOMAINS SUBFAMILY A MS4A -RELATED"/>
    <property type="match status" value="1"/>
</dbReference>
<dbReference type="InterPro" id="IPR030417">
    <property type="entry name" value="MS4A"/>
</dbReference>
<dbReference type="AlphaFoldDB" id="A0A6P3FU53"/>
<feature type="transmembrane region" description="Helical" evidence="6">
    <location>
        <begin position="115"/>
        <end position="136"/>
    </location>
</feature>
<dbReference type="InParanoid" id="A0A6P3FU53"/>
<evidence type="ECO:0000256" key="6">
    <source>
        <dbReference type="SAM" id="Phobius"/>
    </source>
</evidence>
<feature type="transmembrane region" description="Helical" evidence="6">
    <location>
        <begin position="80"/>
        <end position="103"/>
    </location>
</feature>
<gene>
    <name evidence="8" type="primary">LOC101571737</name>
</gene>